<organism evidence="2">
    <name type="scientific">marine sediment metagenome</name>
    <dbReference type="NCBI Taxonomy" id="412755"/>
    <lineage>
        <taxon>unclassified sequences</taxon>
        <taxon>metagenomes</taxon>
        <taxon>ecological metagenomes</taxon>
    </lineage>
</organism>
<dbReference type="Gene3D" id="2.40.50.90">
    <property type="match status" value="1"/>
</dbReference>
<dbReference type="InterPro" id="IPR035437">
    <property type="entry name" value="SNase_OB-fold_sf"/>
</dbReference>
<name>A0A0F9M089_9ZZZZ</name>
<comment type="caution">
    <text evidence="2">The sequence shown here is derived from an EMBL/GenBank/DDBJ whole genome shotgun (WGS) entry which is preliminary data.</text>
</comment>
<reference evidence="2" key="1">
    <citation type="journal article" date="2015" name="Nature">
        <title>Complex archaea that bridge the gap between prokaryotes and eukaryotes.</title>
        <authorList>
            <person name="Spang A."/>
            <person name="Saw J.H."/>
            <person name="Jorgensen S.L."/>
            <person name="Zaremba-Niedzwiedzka K."/>
            <person name="Martijn J."/>
            <person name="Lind A.E."/>
            <person name="van Eijk R."/>
            <person name="Schleper C."/>
            <person name="Guy L."/>
            <person name="Ettema T.J."/>
        </authorList>
    </citation>
    <scope>NUCLEOTIDE SEQUENCE</scope>
</reference>
<accession>A0A0F9M089</accession>
<dbReference type="PROSITE" id="PS50830">
    <property type="entry name" value="TNASE_3"/>
    <property type="match status" value="1"/>
</dbReference>
<proteinExistence type="predicted"/>
<evidence type="ECO:0000259" key="1">
    <source>
        <dbReference type="PROSITE" id="PS50830"/>
    </source>
</evidence>
<sequence length="151" mass="17755">MAFEHDYKKFPELTKRQLEEFGFSSPHKQITEDFEAVVVKVHDGDTVTLRTEFRNFDFPLRILDIDAPEMHEGGEEARDWLRGRLLGEIVQIIINVKNRVDKYGRLLGWIMHMGTNVGDDELRMGLATTFESRRQTEIPNLNKIFAEEQWF</sequence>
<dbReference type="AlphaFoldDB" id="A0A0F9M089"/>
<dbReference type="SMART" id="SM00318">
    <property type="entry name" value="SNc"/>
    <property type="match status" value="1"/>
</dbReference>
<dbReference type="Pfam" id="PF00565">
    <property type="entry name" value="SNase"/>
    <property type="match status" value="1"/>
</dbReference>
<dbReference type="InterPro" id="IPR016071">
    <property type="entry name" value="Staphylococal_nuclease_OB-fold"/>
</dbReference>
<feature type="domain" description="TNase-like" evidence="1">
    <location>
        <begin position="32"/>
        <end position="151"/>
    </location>
</feature>
<evidence type="ECO:0000313" key="2">
    <source>
        <dbReference type="EMBL" id="KKM62687.1"/>
    </source>
</evidence>
<dbReference type="SUPFAM" id="SSF50199">
    <property type="entry name" value="Staphylococcal nuclease"/>
    <property type="match status" value="1"/>
</dbReference>
<protein>
    <recommendedName>
        <fullName evidence="1">TNase-like domain-containing protein</fullName>
    </recommendedName>
</protein>
<gene>
    <name evidence="2" type="ORF">LCGC14_1519200</name>
</gene>
<dbReference type="EMBL" id="LAZR01011245">
    <property type="protein sequence ID" value="KKM62687.1"/>
    <property type="molecule type" value="Genomic_DNA"/>
</dbReference>